<keyword evidence="3" id="KW-0862">Zinc</keyword>
<evidence type="ECO:0000313" key="8">
    <source>
        <dbReference type="Proteomes" id="UP000235145"/>
    </source>
</evidence>
<keyword evidence="2 4" id="KW-0863">Zinc-finger</keyword>
<evidence type="ECO:0000256" key="3">
    <source>
        <dbReference type="ARBA" id="ARBA00022833"/>
    </source>
</evidence>
<dbReference type="Gramene" id="rna-gnl|WGS:NBSK|LSAT_1X70380_mrna">
    <property type="protein sequence ID" value="cds-PLY62514.1"/>
    <property type="gene ID" value="gene-LSAT_1X70380"/>
</dbReference>
<dbReference type="PANTHER" id="PTHR33248">
    <property type="entry name" value="ZINC ION-BINDING PROTEIN"/>
    <property type="match status" value="1"/>
</dbReference>
<feature type="domain" description="GRF-type" evidence="6">
    <location>
        <begin position="22"/>
        <end position="67"/>
    </location>
</feature>
<organism evidence="7 8">
    <name type="scientific">Lactuca sativa</name>
    <name type="common">Garden lettuce</name>
    <dbReference type="NCBI Taxonomy" id="4236"/>
    <lineage>
        <taxon>Eukaryota</taxon>
        <taxon>Viridiplantae</taxon>
        <taxon>Streptophyta</taxon>
        <taxon>Embryophyta</taxon>
        <taxon>Tracheophyta</taxon>
        <taxon>Spermatophyta</taxon>
        <taxon>Magnoliopsida</taxon>
        <taxon>eudicotyledons</taxon>
        <taxon>Gunneridae</taxon>
        <taxon>Pentapetalae</taxon>
        <taxon>asterids</taxon>
        <taxon>campanulids</taxon>
        <taxon>Asterales</taxon>
        <taxon>Asteraceae</taxon>
        <taxon>Cichorioideae</taxon>
        <taxon>Cichorieae</taxon>
        <taxon>Lactucinae</taxon>
        <taxon>Lactuca</taxon>
    </lineage>
</organism>
<evidence type="ECO:0000256" key="4">
    <source>
        <dbReference type="PROSITE-ProRule" id="PRU01343"/>
    </source>
</evidence>
<evidence type="ECO:0000259" key="6">
    <source>
        <dbReference type="PROSITE" id="PS51999"/>
    </source>
</evidence>
<accession>A0A9R1XVR1</accession>
<evidence type="ECO:0000256" key="5">
    <source>
        <dbReference type="SAM" id="Coils"/>
    </source>
</evidence>
<proteinExistence type="predicted"/>
<dbReference type="AlphaFoldDB" id="A0A9R1XVR1"/>
<dbReference type="OrthoDB" id="1297973at2759"/>
<protein>
    <recommendedName>
        <fullName evidence="6">GRF-type domain-containing protein</fullName>
    </recommendedName>
</protein>
<evidence type="ECO:0000256" key="2">
    <source>
        <dbReference type="ARBA" id="ARBA00022771"/>
    </source>
</evidence>
<comment type="caution">
    <text evidence="7">The sequence shown here is derived from an EMBL/GenBank/DDBJ whole genome shotgun (WGS) entry which is preliminary data.</text>
</comment>
<reference evidence="7 8" key="1">
    <citation type="journal article" date="2017" name="Nat. Commun.">
        <title>Genome assembly with in vitro proximity ligation data and whole-genome triplication in lettuce.</title>
        <authorList>
            <person name="Reyes-Chin-Wo S."/>
            <person name="Wang Z."/>
            <person name="Yang X."/>
            <person name="Kozik A."/>
            <person name="Arikit S."/>
            <person name="Song C."/>
            <person name="Xia L."/>
            <person name="Froenicke L."/>
            <person name="Lavelle D.O."/>
            <person name="Truco M.J."/>
            <person name="Xia R."/>
            <person name="Zhu S."/>
            <person name="Xu C."/>
            <person name="Xu H."/>
            <person name="Xu X."/>
            <person name="Cox K."/>
            <person name="Korf I."/>
            <person name="Meyers B.C."/>
            <person name="Michelmore R.W."/>
        </authorList>
    </citation>
    <scope>NUCLEOTIDE SEQUENCE [LARGE SCALE GENOMIC DNA]</scope>
    <source>
        <strain evidence="8">cv. Salinas</strain>
        <tissue evidence="7">Seedlings</tissue>
    </source>
</reference>
<gene>
    <name evidence="7" type="ORF">LSAT_V11C100028390</name>
</gene>
<evidence type="ECO:0000256" key="1">
    <source>
        <dbReference type="ARBA" id="ARBA00022723"/>
    </source>
</evidence>
<keyword evidence="5" id="KW-0175">Coiled coil</keyword>
<evidence type="ECO:0000313" key="7">
    <source>
        <dbReference type="EMBL" id="KAJ0227841.1"/>
    </source>
</evidence>
<dbReference type="PROSITE" id="PS51999">
    <property type="entry name" value="ZF_GRF"/>
    <property type="match status" value="1"/>
</dbReference>
<dbReference type="Proteomes" id="UP000235145">
    <property type="component" value="Unassembled WGS sequence"/>
</dbReference>
<dbReference type="Pfam" id="PF06839">
    <property type="entry name" value="Zn_ribbon_GRF"/>
    <property type="match status" value="1"/>
</dbReference>
<dbReference type="InterPro" id="IPR010666">
    <property type="entry name" value="Znf_GRF"/>
</dbReference>
<name>A0A9R1XVR1_LACSA</name>
<feature type="coiled-coil region" evidence="5">
    <location>
        <begin position="93"/>
        <end position="131"/>
    </location>
</feature>
<dbReference type="EMBL" id="NBSK02000001">
    <property type="protein sequence ID" value="KAJ0227841.1"/>
    <property type="molecule type" value="Genomic_DNA"/>
</dbReference>
<sequence length="150" mass="17600">MSSSSESYNTLAIYWIEVNPPCLCRDQPASKLREAWKPNNPGRRFYNCAKSMISNDSCNFFQWLDPTLPKHYKDTLWNMKLRIDDLLVRNGQVVELQKKVEKHKLLRKDEKELVEARIQELVIEIERLKKMLKKGCFDCSGLLVVFGHVL</sequence>
<keyword evidence="8" id="KW-1185">Reference proteome</keyword>
<keyword evidence="1" id="KW-0479">Metal-binding</keyword>
<dbReference type="GO" id="GO:0008270">
    <property type="term" value="F:zinc ion binding"/>
    <property type="evidence" value="ECO:0007669"/>
    <property type="project" value="UniProtKB-KW"/>
</dbReference>